<dbReference type="AlphaFoldDB" id="A0A7V3RFI1"/>
<feature type="domain" description="Citrate transporter-like" evidence="7">
    <location>
        <begin position="6"/>
        <end position="316"/>
    </location>
</feature>
<feature type="transmembrane region" description="Helical" evidence="6">
    <location>
        <begin position="80"/>
        <end position="98"/>
    </location>
</feature>
<dbReference type="InterPro" id="IPR051475">
    <property type="entry name" value="Diverse_Ion_Transporter"/>
</dbReference>
<name>A0A7V3RFI1_9BACT</name>
<keyword evidence="4 6" id="KW-1133">Transmembrane helix</keyword>
<keyword evidence="5 6" id="KW-0472">Membrane</keyword>
<reference evidence="8" key="1">
    <citation type="journal article" date="2020" name="mSystems">
        <title>Genome- and Community-Level Interaction Insights into Carbon Utilization and Element Cycling Functions of Hydrothermarchaeota in Hydrothermal Sediment.</title>
        <authorList>
            <person name="Zhou Z."/>
            <person name="Liu Y."/>
            <person name="Xu W."/>
            <person name="Pan J."/>
            <person name="Luo Z.H."/>
            <person name="Li M."/>
        </authorList>
    </citation>
    <scope>NUCLEOTIDE SEQUENCE [LARGE SCALE GENOMIC DNA]</scope>
    <source>
        <strain evidence="8">SpSt-966</strain>
    </source>
</reference>
<feature type="transmembrane region" description="Helical" evidence="6">
    <location>
        <begin position="279"/>
        <end position="304"/>
    </location>
</feature>
<keyword evidence="3 6" id="KW-0812">Transmembrane</keyword>
<accession>A0A7V3RFI1</accession>
<evidence type="ECO:0000256" key="2">
    <source>
        <dbReference type="ARBA" id="ARBA00022448"/>
    </source>
</evidence>
<evidence type="ECO:0000256" key="3">
    <source>
        <dbReference type="ARBA" id="ARBA00022692"/>
    </source>
</evidence>
<dbReference type="InterPro" id="IPR004680">
    <property type="entry name" value="Cit_transptr-like_dom"/>
</dbReference>
<feature type="transmembrane region" description="Helical" evidence="6">
    <location>
        <begin position="43"/>
        <end position="60"/>
    </location>
</feature>
<dbReference type="PANTHER" id="PTHR43568:SF1">
    <property type="entry name" value="P PROTEIN"/>
    <property type="match status" value="1"/>
</dbReference>
<protein>
    <recommendedName>
        <fullName evidence="7">Citrate transporter-like domain-containing protein</fullName>
    </recommendedName>
</protein>
<dbReference type="PANTHER" id="PTHR43568">
    <property type="entry name" value="P PROTEIN"/>
    <property type="match status" value="1"/>
</dbReference>
<evidence type="ECO:0000256" key="5">
    <source>
        <dbReference type="ARBA" id="ARBA00023136"/>
    </source>
</evidence>
<feature type="transmembrane region" description="Helical" evidence="6">
    <location>
        <begin position="310"/>
        <end position="335"/>
    </location>
</feature>
<evidence type="ECO:0000256" key="4">
    <source>
        <dbReference type="ARBA" id="ARBA00022989"/>
    </source>
</evidence>
<feature type="transmembrane region" description="Helical" evidence="6">
    <location>
        <begin position="204"/>
        <end position="233"/>
    </location>
</feature>
<dbReference type="GO" id="GO:0016020">
    <property type="term" value="C:membrane"/>
    <property type="evidence" value="ECO:0007669"/>
    <property type="project" value="UniProtKB-SubCell"/>
</dbReference>
<feature type="transmembrane region" description="Helical" evidence="6">
    <location>
        <begin position="347"/>
        <end position="364"/>
    </location>
</feature>
<organism evidence="8">
    <name type="scientific">Mesoaciditoga lauensis</name>
    <dbReference type="NCBI Taxonomy" id="1495039"/>
    <lineage>
        <taxon>Bacteria</taxon>
        <taxon>Thermotogati</taxon>
        <taxon>Thermotogota</taxon>
        <taxon>Thermotogae</taxon>
        <taxon>Mesoaciditogales</taxon>
        <taxon>Mesoaciditogaceae</taxon>
        <taxon>Mesoaciditoga</taxon>
    </lineage>
</organism>
<gene>
    <name evidence="8" type="ORF">ENX73_05810</name>
</gene>
<keyword evidence="2" id="KW-0813">Transport</keyword>
<comment type="subcellular location">
    <subcellularLocation>
        <location evidence="1">Membrane</location>
        <topology evidence="1">Multi-pass membrane protein</topology>
    </subcellularLocation>
</comment>
<sequence>MDIFEKIRSRLSREWLFLIAALVAVITIIIVRANPISYIGSDQIRVLWILLIMMTINSGLKKKKVLDYWGIRLISSSKDIRLLSVLLLVLTAILSPLVTNDVTLLVIVPLTISVAKRSEFDPMWLVILESVVANGMSALTPFGNPQNIFIYTHYQTPTLEFIFEIVPFVLLALTVAIVSMLFVKNKPVSKVSRIIKLEKQWWIYVLLLLLMIASILRLGNIFLIGGFILAYVIIADRKLLLDVDYFLLGTFVAFFVLSGNIATMPWLQSLPSFLANGKNVFLTSALLSQVISNVPSAIVVSAFTSQWKPLLLGVSVGGFGTLIGSLANIIAFSIYKRDFKSNYLKYFHEYSIPLFGAFLLLFFLL</sequence>
<proteinExistence type="predicted"/>
<feature type="transmembrane region" description="Helical" evidence="6">
    <location>
        <begin position="245"/>
        <end position="267"/>
    </location>
</feature>
<evidence type="ECO:0000256" key="1">
    <source>
        <dbReference type="ARBA" id="ARBA00004141"/>
    </source>
</evidence>
<evidence type="ECO:0000259" key="7">
    <source>
        <dbReference type="Pfam" id="PF03600"/>
    </source>
</evidence>
<evidence type="ECO:0000256" key="6">
    <source>
        <dbReference type="SAM" id="Phobius"/>
    </source>
</evidence>
<dbReference type="EMBL" id="DTPE01000228">
    <property type="protein sequence ID" value="HGE75622.1"/>
    <property type="molecule type" value="Genomic_DNA"/>
</dbReference>
<comment type="caution">
    <text evidence="8">The sequence shown here is derived from an EMBL/GenBank/DDBJ whole genome shotgun (WGS) entry which is preliminary data.</text>
</comment>
<dbReference type="GO" id="GO:0055085">
    <property type="term" value="P:transmembrane transport"/>
    <property type="evidence" value="ECO:0007669"/>
    <property type="project" value="InterPro"/>
</dbReference>
<feature type="transmembrane region" description="Helical" evidence="6">
    <location>
        <begin position="161"/>
        <end position="183"/>
    </location>
</feature>
<dbReference type="Pfam" id="PF03600">
    <property type="entry name" value="CitMHS"/>
    <property type="match status" value="1"/>
</dbReference>
<evidence type="ECO:0000313" key="8">
    <source>
        <dbReference type="EMBL" id="HGE75622.1"/>
    </source>
</evidence>
<feature type="transmembrane region" description="Helical" evidence="6">
    <location>
        <begin position="15"/>
        <end position="31"/>
    </location>
</feature>